<keyword evidence="2" id="KW-1185">Reference proteome</keyword>
<dbReference type="EMBL" id="REGN01003326">
    <property type="protein sequence ID" value="RNA23229.1"/>
    <property type="molecule type" value="Genomic_DNA"/>
</dbReference>
<organism evidence="1 2">
    <name type="scientific">Brachionus plicatilis</name>
    <name type="common">Marine rotifer</name>
    <name type="synonym">Brachionus muelleri</name>
    <dbReference type="NCBI Taxonomy" id="10195"/>
    <lineage>
        <taxon>Eukaryota</taxon>
        <taxon>Metazoa</taxon>
        <taxon>Spiralia</taxon>
        <taxon>Gnathifera</taxon>
        <taxon>Rotifera</taxon>
        <taxon>Eurotatoria</taxon>
        <taxon>Monogononta</taxon>
        <taxon>Pseudotrocha</taxon>
        <taxon>Ploima</taxon>
        <taxon>Brachionidae</taxon>
        <taxon>Brachionus</taxon>
    </lineage>
</organism>
<protein>
    <submittedName>
        <fullName evidence="1">Uncharacterized protein</fullName>
    </submittedName>
</protein>
<comment type="caution">
    <text evidence="1">The sequence shown here is derived from an EMBL/GenBank/DDBJ whole genome shotgun (WGS) entry which is preliminary data.</text>
</comment>
<name>A0A3M7RIB8_BRAPC</name>
<evidence type="ECO:0000313" key="1">
    <source>
        <dbReference type="EMBL" id="RNA23229.1"/>
    </source>
</evidence>
<evidence type="ECO:0000313" key="2">
    <source>
        <dbReference type="Proteomes" id="UP000276133"/>
    </source>
</evidence>
<reference evidence="1 2" key="1">
    <citation type="journal article" date="2018" name="Sci. Rep.">
        <title>Genomic signatures of local adaptation to the degree of environmental predictability in rotifers.</title>
        <authorList>
            <person name="Franch-Gras L."/>
            <person name="Hahn C."/>
            <person name="Garcia-Roger E.M."/>
            <person name="Carmona M.J."/>
            <person name="Serra M."/>
            <person name="Gomez A."/>
        </authorList>
    </citation>
    <scope>NUCLEOTIDE SEQUENCE [LARGE SCALE GENOMIC DNA]</scope>
    <source>
        <strain evidence="1">HYR1</strain>
    </source>
</reference>
<dbReference type="OrthoDB" id="1749844at2759"/>
<dbReference type="Proteomes" id="UP000276133">
    <property type="component" value="Unassembled WGS sequence"/>
</dbReference>
<sequence length="74" mass="8342">MIDKHAMETIPTNRKLKISDKSVLKIDSSSDKLKIIFDWSNNISSIGLLSYVLDVQFFKKFTASLDASNLFSVS</sequence>
<proteinExistence type="predicted"/>
<gene>
    <name evidence="1" type="ORF">BpHYR1_000819</name>
</gene>
<accession>A0A3M7RIB8</accession>
<dbReference type="AlphaFoldDB" id="A0A3M7RIB8"/>